<reference evidence="1 2" key="1">
    <citation type="submission" date="2017-04" db="EMBL/GenBank/DDBJ databases">
        <authorList>
            <person name="Afonso C.L."/>
            <person name="Miller P.J."/>
            <person name="Scott M.A."/>
            <person name="Spackman E."/>
            <person name="Goraichik I."/>
            <person name="Dimitrov K.M."/>
            <person name="Suarez D.L."/>
            <person name="Swayne D.E."/>
        </authorList>
    </citation>
    <scope>NUCLEOTIDE SEQUENCE [LARGE SCALE GENOMIC DNA]</scope>
    <source>
        <strain evidence="1 2">KR-140</strain>
    </source>
</reference>
<dbReference type="Proteomes" id="UP000192582">
    <property type="component" value="Unassembled WGS sequence"/>
</dbReference>
<name>A0A1W1VUD7_9DEIO</name>
<dbReference type="EMBL" id="FWWU01000010">
    <property type="protein sequence ID" value="SMB96883.1"/>
    <property type="molecule type" value="Genomic_DNA"/>
</dbReference>
<evidence type="ECO:0000313" key="1">
    <source>
        <dbReference type="EMBL" id="SMB96883.1"/>
    </source>
</evidence>
<sequence length="65" mass="7400">MQPLQAERRQELIAQYHREAQQYRLAAAVTVPFRTRLAQTLRSLASRLESARVDVKSTSALPSSF</sequence>
<organism evidence="1 2">
    <name type="scientific">Deinococcus hopiensis KR-140</name>
    <dbReference type="NCBI Taxonomy" id="695939"/>
    <lineage>
        <taxon>Bacteria</taxon>
        <taxon>Thermotogati</taxon>
        <taxon>Deinococcota</taxon>
        <taxon>Deinococci</taxon>
        <taxon>Deinococcales</taxon>
        <taxon>Deinococcaceae</taxon>
        <taxon>Deinococcus</taxon>
    </lineage>
</organism>
<evidence type="ECO:0000313" key="2">
    <source>
        <dbReference type="Proteomes" id="UP000192582"/>
    </source>
</evidence>
<accession>A0A1W1VUD7</accession>
<proteinExistence type="predicted"/>
<keyword evidence="2" id="KW-1185">Reference proteome</keyword>
<gene>
    <name evidence="1" type="ORF">SAMN00790413_06183</name>
</gene>
<dbReference type="RefSeq" id="WP_084051053.1">
    <property type="nucleotide sequence ID" value="NZ_FWWU01000010.1"/>
</dbReference>
<dbReference type="AlphaFoldDB" id="A0A1W1VUD7"/>
<protein>
    <submittedName>
        <fullName evidence="1">Uncharacterized protein</fullName>
    </submittedName>
</protein>